<organism evidence="7 8">
    <name type="scientific">Rhodanobacter denitrificans</name>
    <dbReference type="NCBI Taxonomy" id="666685"/>
    <lineage>
        <taxon>Bacteria</taxon>
        <taxon>Pseudomonadati</taxon>
        <taxon>Pseudomonadota</taxon>
        <taxon>Gammaproteobacteria</taxon>
        <taxon>Lysobacterales</taxon>
        <taxon>Rhodanobacteraceae</taxon>
        <taxon>Rhodanobacter</taxon>
    </lineage>
</organism>
<dbReference type="InterPro" id="IPR005337">
    <property type="entry name" value="RapZ-like"/>
</dbReference>
<dbReference type="SUPFAM" id="SSF52540">
    <property type="entry name" value="P-loop containing nucleoside triphosphate hydrolases"/>
    <property type="match status" value="1"/>
</dbReference>
<feature type="binding site" evidence="4">
    <location>
        <begin position="21"/>
        <end position="28"/>
    </location>
    <ligand>
        <name>ATP</name>
        <dbReference type="ChEBI" id="CHEBI:30616"/>
    </ligand>
</feature>
<evidence type="ECO:0000313" key="7">
    <source>
        <dbReference type="EMBL" id="PZQ19512.1"/>
    </source>
</evidence>
<evidence type="ECO:0000256" key="1">
    <source>
        <dbReference type="ARBA" id="ARBA00022741"/>
    </source>
</evidence>
<dbReference type="EMBL" id="QFPO01000002">
    <property type="protein sequence ID" value="PZQ19512.1"/>
    <property type="molecule type" value="Genomic_DNA"/>
</dbReference>
<keyword evidence="1 4" id="KW-0547">Nucleotide-binding</keyword>
<dbReference type="HAMAP" id="MF_00636">
    <property type="entry name" value="RapZ_like"/>
    <property type="match status" value="1"/>
</dbReference>
<dbReference type="AlphaFoldDB" id="A0A2W5KQV4"/>
<dbReference type="PANTHER" id="PTHR30448:SF0">
    <property type="entry name" value="RNASE ADAPTER PROTEIN RAPZ"/>
    <property type="match status" value="1"/>
</dbReference>
<dbReference type="Pfam" id="PF03668">
    <property type="entry name" value="RapZ-like_N"/>
    <property type="match status" value="1"/>
</dbReference>
<feature type="domain" description="RapZ C-terminal" evidence="6">
    <location>
        <begin position="177"/>
        <end position="297"/>
    </location>
</feature>
<protein>
    <submittedName>
        <fullName evidence="7">RNase adapter RapZ</fullName>
    </submittedName>
</protein>
<feature type="binding site" evidence="4">
    <location>
        <begin position="73"/>
        <end position="76"/>
    </location>
    <ligand>
        <name>GTP</name>
        <dbReference type="ChEBI" id="CHEBI:37565"/>
    </ligand>
</feature>
<keyword evidence="3 4" id="KW-0342">GTP-binding</keyword>
<evidence type="ECO:0000256" key="2">
    <source>
        <dbReference type="ARBA" id="ARBA00022840"/>
    </source>
</evidence>
<dbReference type="NCBIfam" id="NF003828">
    <property type="entry name" value="PRK05416.1"/>
    <property type="match status" value="1"/>
</dbReference>
<evidence type="ECO:0000256" key="3">
    <source>
        <dbReference type="ARBA" id="ARBA00023134"/>
    </source>
</evidence>
<dbReference type="InterPro" id="IPR027417">
    <property type="entry name" value="P-loop_NTPase"/>
</dbReference>
<dbReference type="GO" id="GO:0005525">
    <property type="term" value="F:GTP binding"/>
    <property type="evidence" value="ECO:0007669"/>
    <property type="project" value="UniProtKB-UniRule"/>
</dbReference>
<evidence type="ECO:0000256" key="4">
    <source>
        <dbReference type="HAMAP-Rule" id="MF_00636"/>
    </source>
</evidence>
<evidence type="ECO:0000259" key="6">
    <source>
        <dbReference type="Pfam" id="PF22740"/>
    </source>
</evidence>
<feature type="domain" description="RapZ-like N-terminal" evidence="5">
    <location>
        <begin position="15"/>
        <end position="170"/>
    </location>
</feature>
<sequence>MVEPVAEGAPAQRTQLIVVSGLSGSGKTVALRTLEDLDYYCVDNLPSALMPAFVSAVSQDSIAMHPRLAVGVDVRNRRQDLDRLPGILSDLARTGIDYRLLFLDTRDEVLLKRYSESRRRHPLSADGIALADAIVQERKLLRPMRAIADTVIDTSDINVHQLRRLVITEMGQKSGSMTLLFESFAYRRGVPSDADFVFDARALPNPHWNAMLRPLSGRDAAVRDWLEQQPDVAAFRADVAGFLDRWLPRFESEGRSYVTICIGCTGGRHRSVYLAERLAEHCRERFRQVLSYHREME</sequence>
<dbReference type="Gene3D" id="3.40.50.300">
    <property type="entry name" value="P-loop containing nucleotide triphosphate hydrolases"/>
    <property type="match status" value="1"/>
</dbReference>
<dbReference type="InterPro" id="IPR053931">
    <property type="entry name" value="RapZ_C"/>
</dbReference>
<dbReference type="Proteomes" id="UP000249046">
    <property type="component" value="Unassembled WGS sequence"/>
</dbReference>
<reference evidence="7 8" key="1">
    <citation type="submission" date="2017-08" db="EMBL/GenBank/DDBJ databases">
        <title>Infants hospitalized years apart are colonized by the same room-sourced microbial strains.</title>
        <authorList>
            <person name="Brooks B."/>
            <person name="Olm M.R."/>
            <person name="Firek B.A."/>
            <person name="Baker R."/>
            <person name="Thomas B.C."/>
            <person name="Morowitz M.J."/>
            <person name="Banfield J.F."/>
        </authorList>
    </citation>
    <scope>NUCLEOTIDE SEQUENCE [LARGE SCALE GENOMIC DNA]</scope>
    <source>
        <strain evidence="7">S2_005_003_R2_42</strain>
    </source>
</reference>
<dbReference type="PIRSF" id="PIRSF005052">
    <property type="entry name" value="P-loopkin"/>
    <property type="match status" value="1"/>
</dbReference>
<name>A0A2W5KQV4_9GAMM</name>
<dbReference type="GO" id="GO:0005524">
    <property type="term" value="F:ATP binding"/>
    <property type="evidence" value="ECO:0007669"/>
    <property type="project" value="UniProtKB-UniRule"/>
</dbReference>
<comment type="caution">
    <text evidence="7">The sequence shown here is derived from an EMBL/GenBank/DDBJ whole genome shotgun (WGS) entry which is preliminary data.</text>
</comment>
<gene>
    <name evidence="7" type="ORF">DI564_02045</name>
</gene>
<evidence type="ECO:0000313" key="8">
    <source>
        <dbReference type="Proteomes" id="UP000249046"/>
    </source>
</evidence>
<keyword evidence="2 4" id="KW-0067">ATP-binding</keyword>
<dbReference type="InterPro" id="IPR053930">
    <property type="entry name" value="RapZ-like_N"/>
</dbReference>
<dbReference type="Pfam" id="PF22740">
    <property type="entry name" value="PapZ_C"/>
    <property type="match status" value="1"/>
</dbReference>
<proteinExistence type="inferred from homology"/>
<dbReference type="PANTHER" id="PTHR30448">
    <property type="entry name" value="RNASE ADAPTER PROTEIN RAPZ"/>
    <property type="match status" value="1"/>
</dbReference>
<evidence type="ECO:0000259" key="5">
    <source>
        <dbReference type="Pfam" id="PF03668"/>
    </source>
</evidence>
<accession>A0A2W5KQV4</accession>